<proteinExistence type="predicted"/>
<evidence type="ECO:0000256" key="2">
    <source>
        <dbReference type="ARBA" id="ARBA00022553"/>
    </source>
</evidence>
<dbReference type="InterPro" id="IPR050091">
    <property type="entry name" value="PKS_NRPS_Biosynth_Enz"/>
</dbReference>
<feature type="domain" description="PKS/mFAS DH" evidence="10">
    <location>
        <begin position="976"/>
        <end position="1283"/>
    </location>
</feature>
<feature type="region of interest" description="Disordered" evidence="7">
    <location>
        <begin position="1"/>
        <end position="51"/>
    </location>
</feature>
<dbReference type="InterPro" id="IPR014031">
    <property type="entry name" value="Ketoacyl_synth_C"/>
</dbReference>
<dbReference type="InterPro" id="IPR016039">
    <property type="entry name" value="Thiolase-like"/>
</dbReference>
<evidence type="ECO:0000259" key="8">
    <source>
        <dbReference type="PROSITE" id="PS50075"/>
    </source>
</evidence>
<dbReference type="InterPro" id="IPR042104">
    <property type="entry name" value="PKS_dehydratase_sf"/>
</dbReference>
<dbReference type="InterPro" id="IPR020843">
    <property type="entry name" value="ER"/>
</dbReference>
<dbReference type="SMART" id="SM00822">
    <property type="entry name" value="PKS_KR"/>
    <property type="match status" value="1"/>
</dbReference>
<keyword evidence="5" id="KW-0511">Multifunctional enzyme</keyword>
<dbReference type="STRING" id="77044.A0A1W2TFP0"/>
<dbReference type="InterPro" id="IPR001227">
    <property type="entry name" value="Ac_transferase_dom_sf"/>
</dbReference>
<dbReference type="SMART" id="SM00826">
    <property type="entry name" value="PKS_DH"/>
    <property type="match status" value="1"/>
</dbReference>
<dbReference type="SUPFAM" id="SSF51735">
    <property type="entry name" value="NAD(P)-binding Rossmann-fold domains"/>
    <property type="match status" value="2"/>
</dbReference>
<dbReference type="Pfam" id="PF08659">
    <property type="entry name" value="KR"/>
    <property type="match status" value="1"/>
</dbReference>
<dbReference type="Pfam" id="PF14765">
    <property type="entry name" value="PS-DH"/>
    <property type="match status" value="1"/>
</dbReference>
<dbReference type="GO" id="GO:0016787">
    <property type="term" value="F:hydrolase activity"/>
    <property type="evidence" value="ECO:0007669"/>
    <property type="project" value="UniProtKB-KW"/>
</dbReference>
<dbReference type="FunFam" id="3.40.50.720:FF:000209">
    <property type="entry name" value="Polyketide synthase Pks12"/>
    <property type="match status" value="1"/>
</dbReference>
<dbReference type="InterPro" id="IPR018201">
    <property type="entry name" value="Ketoacyl_synth_AS"/>
</dbReference>
<dbReference type="InterPro" id="IPR036291">
    <property type="entry name" value="NAD(P)-bd_dom_sf"/>
</dbReference>
<dbReference type="Pfam" id="PF13602">
    <property type="entry name" value="ADH_zinc_N_2"/>
    <property type="match status" value="1"/>
</dbReference>
<evidence type="ECO:0000256" key="1">
    <source>
        <dbReference type="ARBA" id="ARBA00022450"/>
    </source>
</evidence>
<sequence length="2395" mass="261836">MDAHISTRVPPRERWNGNGSHNASTHNDFGVNGTSERVASPKDGPKTQGQQTPIAVVGMACRLPGHCKSPNDLWDFMMRGGIASNETPKTRFNLSGHFDSSRKPYTMKTPGGMFMEEVDPQDFDAQFFNINYSEACSMDPQQRNLLEVAYECLENAGVPIESLSGQRVGCLVGASAVDYLDIASRDPEDRTDSPTMGAGRALLSNRISHFLNVHGPSMAIDTACSSTLSALDMACLYLGNNQADAMLVGGANMYLSPERNQDMGAMRSTASSSGRCHAFDSKADGYVEAEAINVVFLKRLDDAIRDGDPIRAVIRGTSTNSAGKTAGIAMPNPTAQASAIRAAYANAGIAGEFQDTGYLECHGTGTAAGDPAEVAGVAMVFAPTRPANQPLAIGSIKSNIGHSEAAAGLSSLIKAILAIEKGVLPGTATFITPNPKIDFEKSRVKVFRNSIKWPYNLKRRASINSFGFGGANAHAVIESPEYLSPGFTPKHKSSYLDSGSIDADFFMSSADDVPSNSPPRLLVLSANDHGSLKRMMRGLSSQLLSPSTSVTLDDLAYTLSERRSRLYYRAFSVQKTTDFPAESFTTGKVFRQGVRIGFVFTGQGAQWPAMGRDLLSTFPTAKKIVKGLDEVLAGLPEPPSWSLVSALTDKYDPSVLREPEFSQPIVTALQLAYLGVLSDWGIKPTAVVGHSSGEIAAAVVAGRLTPDEAIKVAFFRGQAAKALPPAEKLGMLAIGLGVAALEELTTDRDIEIACFNSPRSLTLSGPVKALDELSQKLQAKNHFARLLQVNFAYHSKYMEDIGELYEQMLQTNVQTRQSEPNGVKMFSSVTGTQWDEATDEFYWVRNMRSPVLFQSAVEAMVGDAEEGPNFLIEIGPSNALAGPISQICGNITGLVEQPTYTSTAVRGSQTLMALYGVAGQVFTSGGSVDLRRVNEYHTTTPSTLIDLPNYPWDHSKKYWQESLASKDWRFRPFARHDLLGSKILGTPWQWPVWRNKLRLNSSPWIGDHRLDDRVVFPGAGYISMAIEAMYQAAAMTVFKGDAPETYRYRMRDIKFLKALVLDDPDDPPEAMLTLKPASLSGGPWHEFRVSAMNKGNWNDHATGFICVETVYQSPKPPTGALLPLTYPIQPKIWYQRMRECGFDFGPVFRKITAMEYEVGQHTGRAKISLELPPCPWEQSVYPLHPVSMDACFQTVISSIWEGDPNRVNAALVPLSIDSLIIAHSTQGFVEGISVARSDYTGIGRTDSVKNYSSSCTVFNADDGRFVLEMNGLRYATLDSPKDATLSHIYCEPKWQPDITLISQNIFKDLAHQFASDPNSYSSDSTLRVAQGFIDLAAHKNPRLKVVEINLDPNNTSSFWLEMADQSISVRKAFSKFTFVSSDAGAVVDMKQRFSAIRHAEFIMNDLKNPESSLAGDFDLAIVTMPESLDEGLENTLRIIHDILTESGTGIFIDRAGILDSVECAAFRSGLSRFWMTHSIALISKEDEKETPRLRDISVVHFTTTNTQQIEDGLRKSARTVTSVFNPSNVVVGSTVVILDEVTVPVMSKLGQRQWSTLQLLVEKKCDILWVTSGAQMSITNPDRALAQGLFRVVRNESPFLKIVTLDVENTSTESTVHAITKCLALIETMESNTAVDNEFTERGGVIYVNRVLTDTLLNKAKEEEAVRGHLETMDIHCSDSTIRLGAAHVGNLDSLQYFETSTGPAPLQDGYVEIAVHASGVNFKDVASAMGIVPENELLLGGEGGGIITRLGPNVTDFNVGQRVAFFKKGSFGNYVQASTQVVHAIPDSMSFEEAATIPCVFMTSMYSLFNLAHMKKGDRVLIHSATGGVGIAAIQLCRYVGAEVYATVGTQEKRDFLKSQYGIPDERIFSSRTTAFAHGISEHTGGKGVNIILNSLPGELLDASWRLIADGGTMVEIGKRDILDRNALSMEPFGRNASFRALDLSHSQITDDMIAELLSDAFALLVEGHIKPIAPVQVFPFSDIPSGLRLMRSGKHIGKLVISRGASENMLVPVRRRPRSAIFREDGCYLIVGGLRGLCSSLATYMAMNNARHLVVMSRSGYEDDISQREISRIRALGCAVYPVQGDVACIEDVQRAFTVSGVPVRGVIQGAMVLCDRIFSSMTLDEYHKVLSAKVEGTWNLHHVSLEQNLDLDFFTPLSSISGLCGTKGQANYAAANTFLDAFASYRQNMGLPACAVDLGVISEVGYMAEREDLKSRYDESVWHAIGERTLRKIFNFSSLQQQQPEWMNERISPQMVTGLQVPQPEHSVLLTDARFLGLFSEGQTNSRESGREGPKDLETIRVMISSNAGAKAILDLTIQILNNYLMRSLRLTEALDFARPLSAYGVDSLAAVELRNFLRIELGVELTTLDVVNAPSLVSMCQTIIAHISKMP</sequence>
<keyword evidence="2" id="KW-0597">Phosphoprotein</keyword>
<dbReference type="InterPro" id="IPR036736">
    <property type="entry name" value="ACP-like_sf"/>
</dbReference>
<dbReference type="Gene3D" id="3.30.70.3290">
    <property type="match status" value="1"/>
</dbReference>
<dbReference type="InterPro" id="IPR014043">
    <property type="entry name" value="Acyl_transferase_dom"/>
</dbReference>
<feature type="active site" description="Proton acceptor; for dehydratase activity" evidence="6">
    <location>
        <position position="1008"/>
    </location>
</feature>
<dbReference type="PROSITE" id="PS52004">
    <property type="entry name" value="KS3_2"/>
    <property type="match status" value="1"/>
</dbReference>
<dbReference type="OrthoDB" id="329835at2759"/>
<dbReference type="SUPFAM" id="SSF53901">
    <property type="entry name" value="Thiolase-like"/>
    <property type="match status" value="1"/>
</dbReference>
<dbReference type="Pfam" id="PF00550">
    <property type="entry name" value="PP-binding"/>
    <property type="match status" value="1"/>
</dbReference>
<feature type="domain" description="Ketosynthase family 3 (KS3)" evidence="9">
    <location>
        <begin position="51"/>
        <end position="479"/>
    </location>
</feature>
<feature type="compositionally biased region" description="Polar residues" evidence="7">
    <location>
        <begin position="17"/>
        <end position="37"/>
    </location>
</feature>
<evidence type="ECO:0000256" key="3">
    <source>
        <dbReference type="ARBA" id="ARBA00022679"/>
    </source>
</evidence>
<dbReference type="InterPro" id="IPR016035">
    <property type="entry name" value="Acyl_Trfase/lysoPLipase"/>
</dbReference>
<dbReference type="PROSITE" id="PS50075">
    <property type="entry name" value="CARRIER"/>
    <property type="match status" value="1"/>
</dbReference>
<dbReference type="InterPro" id="IPR049551">
    <property type="entry name" value="PKS_DH_C"/>
</dbReference>
<dbReference type="Gene3D" id="3.90.180.10">
    <property type="entry name" value="Medium-chain alcohol dehydrogenases, catalytic domain"/>
    <property type="match status" value="1"/>
</dbReference>
<dbReference type="GO" id="GO:0004315">
    <property type="term" value="F:3-oxoacyl-[acyl-carrier-protein] synthase activity"/>
    <property type="evidence" value="ECO:0007669"/>
    <property type="project" value="InterPro"/>
</dbReference>
<dbReference type="InterPro" id="IPR016036">
    <property type="entry name" value="Malonyl_transacylase_ACP-bd"/>
</dbReference>
<dbReference type="SUPFAM" id="SSF55048">
    <property type="entry name" value="Probable ACP-binding domain of malonyl-CoA ACP transacylase"/>
    <property type="match status" value="1"/>
</dbReference>
<dbReference type="Pfam" id="PF00698">
    <property type="entry name" value="Acyl_transf_1"/>
    <property type="match status" value="1"/>
</dbReference>
<dbReference type="SUPFAM" id="SSF47336">
    <property type="entry name" value="ACP-like"/>
    <property type="match status" value="1"/>
</dbReference>
<keyword evidence="4" id="KW-0560">Oxidoreductase</keyword>
<dbReference type="Gene3D" id="3.40.50.720">
    <property type="entry name" value="NAD(P)-binding Rossmann-like Domain"/>
    <property type="match status" value="2"/>
</dbReference>
<dbReference type="Gene3D" id="3.10.129.110">
    <property type="entry name" value="Polyketide synthase dehydratase"/>
    <property type="match status" value="1"/>
</dbReference>
<keyword evidence="3 11" id="KW-0808">Transferase</keyword>
<dbReference type="InterPro" id="IPR009081">
    <property type="entry name" value="PP-bd_ACP"/>
</dbReference>
<dbReference type="Gene3D" id="1.10.1200.10">
    <property type="entry name" value="ACP-like"/>
    <property type="match status" value="1"/>
</dbReference>
<dbReference type="Proteomes" id="UP000054516">
    <property type="component" value="Unassembled WGS sequence"/>
</dbReference>
<dbReference type="InterPro" id="IPR020807">
    <property type="entry name" value="PKS_DH"/>
</dbReference>
<evidence type="ECO:0000256" key="5">
    <source>
        <dbReference type="ARBA" id="ARBA00023268"/>
    </source>
</evidence>
<dbReference type="SUPFAM" id="SSF52151">
    <property type="entry name" value="FabD/lysophospholipase-like"/>
    <property type="match status" value="1"/>
</dbReference>
<feature type="domain" description="Carrier" evidence="8">
    <location>
        <begin position="2307"/>
        <end position="2391"/>
    </location>
</feature>
<evidence type="ECO:0000256" key="6">
    <source>
        <dbReference type="PROSITE-ProRule" id="PRU01363"/>
    </source>
</evidence>
<dbReference type="EMBL" id="DF977469">
    <property type="protein sequence ID" value="GAP86891.1"/>
    <property type="molecule type" value="Genomic_DNA"/>
</dbReference>
<dbReference type="InterPro" id="IPR013154">
    <property type="entry name" value="ADH-like_N"/>
</dbReference>
<dbReference type="Gene3D" id="3.40.47.10">
    <property type="match status" value="1"/>
</dbReference>
<dbReference type="GO" id="GO:0016491">
    <property type="term" value="F:oxidoreductase activity"/>
    <property type="evidence" value="ECO:0007669"/>
    <property type="project" value="UniProtKB-KW"/>
</dbReference>
<dbReference type="InterPro" id="IPR057326">
    <property type="entry name" value="KR_dom"/>
</dbReference>
<dbReference type="PANTHER" id="PTHR43775">
    <property type="entry name" value="FATTY ACID SYNTHASE"/>
    <property type="match status" value="1"/>
</dbReference>
<dbReference type="InterPro" id="IPR013968">
    <property type="entry name" value="PKS_KR"/>
</dbReference>
<evidence type="ECO:0000259" key="10">
    <source>
        <dbReference type="PROSITE" id="PS52019"/>
    </source>
</evidence>
<dbReference type="SMART" id="SM00829">
    <property type="entry name" value="PKS_ER"/>
    <property type="match status" value="1"/>
</dbReference>
<keyword evidence="11" id="KW-0378">Hydrolase</keyword>
<dbReference type="PROSITE" id="PS52019">
    <property type="entry name" value="PKS_MFAS_DH"/>
    <property type="match status" value="1"/>
</dbReference>
<dbReference type="PROSITE" id="PS00606">
    <property type="entry name" value="KS3_1"/>
    <property type="match status" value="1"/>
</dbReference>
<keyword evidence="12" id="KW-1185">Reference proteome</keyword>
<dbReference type="PROSITE" id="PS00012">
    <property type="entry name" value="PHOSPHOPANTETHEINE"/>
    <property type="match status" value="1"/>
</dbReference>
<dbReference type="SMART" id="SM00823">
    <property type="entry name" value="PKS_PP"/>
    <property type="match status" value="1"/>
</dbReference>
<feature type="region of interest" description="C-terminal hotdog fold" evidence="6">
    <location>
        <begin position="1125"/>
        <end position="1283"/>
    </location>
</feature>
<dbReference type="Pfam" id="PF02801">
    <property type="entry name" value="Ketoacyl-synt_C"/>
    <property type="match status" value="1"/>
</dbReference>
<evidence type="ECO:0000256" key="4">
    <source>
        <dbReference type="ARBA" id="ARBA00023002"/>
    </source>
</evidence>
<feature type="compositionally biased region" description="Basic and acidic residues" evidence="7">
    <location>
        <begin position="1"/>
        <end position="15"/>
    </location>
</feature>
<organism evidence="11">
    <name type="scientific">Rosellinia necatrix</name>
    <name type="common">White root-rot fungus</name>
    <dbReference type="NCBI Taxonomy" id="77044"/>
    <lineage>
        <taxon>Eukaryota</taxon>
        <taxon>Fungi</taxon>
        <taxon>Dikarya</taxon>
        <taxon>Ascomycota</taxon>
        <taxon>Pezizomycotina</taxon>
        <taxon>Sordariomycetes</taxon>
        <taxon>Xylariomycetidae</taxon>
        <taxon>Xylariales</taxon>
        <taxon>Xylariaceae</taxon>
        <taxon>Rosellinia</taxon>
    </lineage>
</organism>
<gene>
    <name evidence="11" type="ORF">SAMD00023353_2400320</name>
</gene>
<dbReference type="GO" id="GO:0030639">
    <property type="term" value="P:polyketide biosynthetic process"/>
    <property type="evidence" value="ECO:0007669"/>
    <property type="project" value="UniProtKB-ARBA"/>
</dbReference>
<dbReference type="InterPro" id="IPR006162">
    <property type="entry name" value="Ppantetheine_attach_site"/>
</dbReference>
<dbReference type="PANTHER" id="PTHR43775:SF18">
    <property type="entry name" value="ENZYME, PUTATIVE (JCVI)-RELATED"/>
    <property type="match status" value="1"/>
</dbReference>
<dbReference type="GO" id="GO:1901336">
    <property type="term" value="P:lactone biosynthetic process"/>
    <property type="evidence" value="ECO:0007669"/>
    <property type="project" value="UniProtKB-ARBA"/>
</dbReference>
<dbReference type="InterPro" id="IPR014030">
    <property type="entry name" value="Ketoacyl_synth_N"/>
</dbReference>
<accession>A0A1W2TFP0</accession>
<dbReference type="Pfam" id="PF21089">
    <property type="entry name" value="PKS_DH_N"/>
    <property type="match status" value="1"/>
</dbReference>
<dbReference type="InterPro" id="IPR049900">
    <property type="entry name" value="PKS_mFAS_DH"/>
</dbReference>
<dbReference type="GO" id="GO:0004312">
    <property type="term" value="F:fatty acid synthase activity"/>
    <property type="evidence" value="ECO:0007669"/>
    <property type="project" value="TreeGrafter"/>
</dbReference>
<dbReference type="Gene3D" id="3.40.366.10">
    <property type="entry name" value="Malonyl-Coenzyme A Acyl Carrier Protein, domain 2"/>
    <property type="match status" value="1"/>
</dbReference>
<feature type="active site" description="Proton donor; for dehydratase activity" evidence="6">
    <location>
        <position position="1189"/>
    </location>
</feature>
<dbReference type="InterPro" id="IPR011032">
    <property type="entry name" value="GroES-like_sf"/>
</dbReference>
<dbReference type="Pfam" id="PF08240">
    <property type="entry name" value="ADH_N"/>
    <property type="match status" value="1"/>
</dbReference>
<dbReference type="SUPFAM" id="SSF50129">
    <property type="entry name" value="GroES-like"/>
    <property type="match status" value="1"/>
</dbReference>
<dbReference type="SMART" id="SM00825">
    <property type="entry name" value="PKS_KS"/>
    <property type="match status" value="1"/>
</dbReference>
<dbReference type="Pfam" id="PF23114">
    <property type="entry name" value="NAD-bd_HRPKS_sdrA"/>
    <property type="match status" value="1"/>
</dbReference>
<dbReference type="SMART" id="SM00827">
    <property type="entry name" value="PKS_AT"/>
    <property type="match status" value="1"/>
</dbReference>
<keyword evidence="1" id="KW-0596">Phosphopantetheine</keyword>
<dbReference type="InterPro" id="IPR020841">
    <property type="entry name" value="PKS_Beta-ketoAc_synthase_dom"/>
</dbReference>
<feature type="region of interest" description="N-terminal hotdog fold" evidence="6">
    <location>
        <begin position="976"/>
        <end position="1112"/>
    </location>
</feature>
<dbReference type="GO" id="GO:0031177">
    <property type="term" value="F:phosphopantetheine binding"/>
    <property type="evidence" value="ECO:0007669"/>
    <property type="project" value="InterPro"/>
</dbReference>
<reference evidence="11" key="1">
    <citation type="submission" date="2016-03" db="EMBL/GenBank/DDBJ databases">
        <title>Draft genome sequence of Rosellinia necatrix.</title>
        <authorList>
            <person name="Kanematsu S."/>
        </authorList>
    </citation>
    <scope>NUCLEOTIDE SEQUENCE [LARGE SCALE GENOMIC DNA]</scope>
    <source>
        <strain evidence="11">W97</strain>
    </source>
</reference>
<dbReference type="InterPro" id="IPR020806">
    <property type="entry name" value="PKS_PP-bd"/>
</dbReference>
<evidence type="ECO:0000313" key="12">
    <source>
        <dbReference type="Proteomes" id="UP000054516"/>
    </source>
</evidence>
<dbReference type="InterPro" id="IPR049552">
    <property type="entry name" value="PKS_DH_N"/>
</dbReference>
<dbReference type="Pfam" id="PF00109">
    <property type="entry name" value="ketoacyl-synt"/>
    <property type="match status" value="1"/>
</dbReference>
<dbReference type="CDD" id="cd00833">
    <property type="entry name" value="PKS"/>
    <property type="match status" value="1"/>
</dbReference>
<evidence type="ECO:0000313" key="11">
    <source>
        <dbReference type="EMBL" id="GAP86891.1"/>
    </source>
</evidence>
<dbReference type="InterPro" id="IPR056501">
    <property type="entry name" value="NAD-bd_HRPKS_sdrA"/>
</dbReference>
<dbReference type="CDD" id="cd05195">
    <property type="entry name" value="enoyl_red"/>
    <property type="match status" value="1"/>
</dbReference>
<evidence type="ECO:0000256" key="7">
    <source>
        <dbReference type="SAM" id="MobiDB-lite"/>
    </source>
</evidence>
<dbReference type="Pfam" id="PF16197">
    <property type="entry name" value="KAsynt_C_assoc"/>
    <property type="match status" value="1"/>
</dbReference>
<dbReference type="InterPro" id="IPR032821">
    <property type="entry name" value="PKS_assoc"/>
</dbReference>
<evidence type="ECO:0000259" key="9">
    <source>
        <dbReference type="PROSITE" id="PS52004"/>
    </source>
</evidence>
<protein>
    <submittedName>
        <fullName evidence="11">Putative acyl transferase acyl hydrolase lysophospholipase</fullName>
    </submittedName>
</protein>
<dbReference type="OMA" id="HIKPIAP"/>
<dbReference type="GO" id="GO:0006633">
    <property type="term" value="P:fatty acid biosynthetic process"/>
    <property type="evidence" value="ECO:0007669"/>
    <property type="project" value="InterPro"/>
</dbReference>
<name>A0A1W2TFP0_ROSNE</name>